<accession>A0A1G1KYH2</accession>
<dbReference type="InterPro" id="IPR009695">
    <property type="entry name" value="Diacylglyc_glucosyltr_N"/>
</dbReference>
<dbReference type="SUPFAM" id="SSF53756">
    <property type="entry name" value="UDP-Glycosyltransferase/glycogen phosphorylase"/>
    <property type="match status" value="1"/>
</dbReference>
<evidence type="ECO:0000259" key="6">
    <source>
        <dbReference type="Pfam" id="PF06925"/>
    </source>
</evidence>
<keyword evidence="3" id="KW-0328">Glycosyltransferase</keyword>
<dbReference type="InterPro" id="IPR007235">
    <property type="entry name" value="Glyco_trans_28_C"/>
</dbReference>
<evidence type="ECO:0000259" key="5">
    <source>
        <dbReference type="Pfam" id="PF04101"/>
    </source>
</evidence>
<evidence type="ECO:0000256" key="4">
    <source>
        <dbReference type="ARBA" id="ARBA00022679"/>
    </source>
</evidence>
<comment type="subcellular location">
    <subcellularLocation>
        <location evidence="1">Membrane</location>
    </subcellularLocation>
</comment>
<dbReference type="PANTHER" id="PTHR43025:SF3">
    <property type="entry name" value="MONOGALACTOSYLDIACYLGLYCEROL SYNTHASE 1, CHLOROPLASTIC"/>
    <property type="match status" value="1"/>
</dbReference>
<dbReference type="Pfam" id="PF04101">
    <property type="entry name" value="Glyco_tran_28_C"/>
    <property type="match status" value="1"/>
</dbReference>
<comment type="caution">
    <text evidence="7">The sequence shown here is derived from an EMBL/GenBank/DDBJ whole genome shotgun (WGS) entry which is preliminary data.</text>
</comment>
<dbReference type="GO" id="GO:0009247">
    <property type="term" value="P:glycolipid biosynthetic process"/>
    <property type="evidence" value="ECO:0007669"/>
    <property type="project" value="InterPro"/>
</dbReference>
<dbReference type="InterPro" id="IPR050519">
    <property type="entry name" value="Glycosyltransf_28_UgtP"/>
</dbReference>
<evidence type="ECO:0000256" key="3">
    <source>
        <dbReference type="ARBA" id="ARBA00022676"/>
    </source>
</evidence>
<dbReference type="Proteomes" id="UP000178187">
    <property type="component" value="Unassembled WGS sequence"/>
</dbReference>
<dbReference type="PANTHER" id="PTHR43025">
    <property type="entry name" value="MONOGALACTOSYLDIACYLGLYCEROL SYNTHASE"/>
    <property type="match status" value="1"/>
</dbReference>
<evidence type="ECO:0000256" key="2">
    <source>
        <dbReference type="ARBA" id="ARBA00006962"/>
    </source>
</evidence>
<dbReference type="AlphaFoldDB" id="A0A1G1KYH2"/>
<feature type="domain" description="Glycosyl transferase family 28 C-terminal" evidence="5">
    <location>
        <begin position="209"/>
        <end position="353"/>
    </location>
</feature>
<sequence>MTKVLFLHVEAGHGHKKAAEAVAKELQALNRTDMTCELTDTLVYTPDRFKNSYAKIYFWMVMKAPWLWGLSFYVTDFLLKFGIGRWLRSIWNGMNSSALKEYLIEQQFDYIIFTHFFAPQVAGLLKQKGLIKSKLITIVTDVIPHRVWINEGTDLYWGMSEETKTALIQNGISPEKIIVGGIPISKVFMESPDVNGLKAKFSIQTGRTTILITSGSFGTGPTDQILEILKEWKEKMQVIVVCGKNKNLYDSLQSRKDLFSFPVYLYRFIDNMHEMMSVSDLMFAKPGGITMCESLAKRLPMIIMSPIPGQESFNANWLLSHQAAYQINSLADIRPIMLELMKNPEKLQTMKKSIDIIAKPFAAKDVVGYILKN</sequence>
<organism evidence="7 8">
    <name type="scientific">Candidatus Danuiimicrobium aquiferis</name>
    <dbReference type="NCBI Taxonomy" id="1801832"/>
    <lineage>
        <taxon>Bacteria</taxon>
        <taxon>Pseudomonadati</taxon>
        <taxon>Candidatus Omnitrophota</taxon>
        <taxon>Candidatus Danuiimicrobium</taxon>
    </lineage>
</organism>
<evidence type="ECO:0008006" key="9">
    <source>
        <dbReference type="Google" id="ProtNLM"/>
    </source>
</evidence>
<evidence type="ECO:0000313" key="8">
    <source>
        <dbReference type="Proteomes" id="UP000178187"/>
    </source>
</evidence>
<dbReference type="GO" id="GO:0016020">
    <property type="term" value="C:membrane"/>
    <property type="evidence" value="ECO:0007669"/>
    <property type="project" value="UniProtKB-SubCell"/>
</dbReference>
<dbReference type="GO" id="GO:0016758">
    <property type="term" value="F:hexosyltransferase activity"/>
    <property type="evidence" value="ECO:0007669"/>
    <property type="project" value="InterPro"/>
</dbReference>
<evidence type="ECO:0000256" key="1">
    <source>
        <dbReference type="ARBA" id="ARBA00004370"/>
    </source>
</evidence>
<dbReference type="Gene3D" id="3.40.50.2000">
    <property type="entry name" value="Glycogen Phosphorylase B"/>
    <property type="match status" value="1"/>
</dbReference>
<protein>
    <recommendedName>
        <fullName evidence="9">Diacylglycerol glucosyltransferase N-terminal domain-containing protein</fullName>
    </recommendedName>
</protein>
<name>A0A1G1KYH2_9BACT</name>
<proteinExistence type="inferred from homology"/>
<keyword evidence="4" id="KW-0808">Transferase</keyword>
<gene>
    <name evidence="7" type="ORF">A3G33_06895</name>
</gene>
<dbReference type="Pfam" id="PF06925">
    <property type="entry name" value="MGDG_synth"/>
    <property type="match status" value="1"/>
</dbReference>
<dbReference type="EMBL" id="MHFR01000037">
    <property type="protein sequence ID" value="OGW97958.1"/>
    <property type="molecule type" value="Genomic_DNA"/>
</dbReference>
<comment type="similarity">
    <text evidence="2">Belongs to the glycosyltransferase 28 family.</text>
</comment>
<feature type="domain" description="Diacylglycerol glucosyltransferase N-terminal" evidence="6">
    <location>
        <begin position="15"/>
        <end position="184"/>
    </location>
</feature>
<reference evidence="7 8" key="1">
    <citation type="journal article" date="2016" name="Nat. Commun.">
        <title>Thousands of microbial genomes shed light on interconnected biogeochemical processes in an aquifer system.</title>
        <authorList>
            <person name="Anantharaman K."/>
            <person name="Brown C.T."/>
            <person name="Hug L.A."/>
            <person name="Sharon I."/>
            <person name="Castelle C.J."/>
            <person name="Probst A.J."/>
            <person name="Thomas B.C."/>
            <person name="Singh A."/>
            <person name="Wilkins M.J."/>
            <person name="Karaoz U."/>
            <person name="Brodie E.L."/>
            <person name="Williams K.H."/>
            <person name="Hubbard S.S."/>
            <person name="Banfield J.F."/>
        </authorList>
    </citation>
    <scope>NUCLEOTIDE SEQUENCE [LARGE SCALE GENOMIC DNA]</scope>
</reference>
<evidence type="ECO:0000313" key="7">
    <source>
        <dbReference type="EMBL" id="OGW97958.1"/>
    </source>
</evidence>